<proteinExistence type="predicted"/>
<protein>
    <recommendedName>
        <fullName evidence="4">Transposase</fullName>
    </recommendedName>
</protein>
<accession>A0A2N9L3N9</accession>
<dbReference type="OrthoDB" id="490310at2"/>
<organism evidence="2 3">
    <name type="scientific">Candidatus Sulfuritelmatomonas gaucii</name>
    <dbReference type="NCBI Taxonomy" id="2043161"/>
    <lineage>
        <taxon>Bacteria</taxon>
        <taxon>Pseudomonadati</taxon>
        <taxon>Acidobacteriota</taxon>
        <taxon>Terriglobia</taxon>
        <taxon>Terriglobales</taxon>
        <taxon>Acidobacteriaceae</taxon>
        <taxon>Candidatus Sulfuritelmatomonas</taxon>
    </lineage>
</organism>
<sequence length="401" mass="45257">MPYTWPKDTDFAQWELDVLDRACPICGRMMHVCDHRYRRFHTLEGPVELVCKLNHCPDATCGGHFRTKSPELEVTIALPKWAIAWDVLCWIGHRRCSRHWSISQIQGELRDEYSIELSEDSLGRYIRHYQIMLAARQQDPQALRRDYEAVAEIILSIDGLQPEKGHETLYVVRELTQKRVWFAEALISATADEVQRLIAQAKEWAAALDKPVALWLSDRQDAFVTGIAAEFPDVPHRYCDNHFLRDVAKPVLEADSHAKVQMRRKVRGLRKIEQAVLKQQSAAASERVANDDPPATVTRIIAPVPPPFAEADSAGAVVLDYCAAVRGILNDDQGGPLRPPGLRMAEALAEVRASLQRNVDEKKGGSQKSNSAAWPTASTEVWTKSGRSKRRSENTSRTLRQ</sequence>
<reference evidence="3" key="1">
    <citation type="submission" date="2018-02" db="EMBL/GenBank/DDBJ databases">
        <authorList>
            <person name="Hausmann B."/>
        </authorList>
    </citation>
    <scope>NUCLEOTIDE SEQUENCE [LARGE SCALE GENOMIC DNA]</scope>
    <source>
        <strain evidence="3">Peat soil MAG SbA5</strain>
    </source>
</reference>
<dbReference type="EMBL" id="OKRB01000018">
    <property type="protein sequence ID" value="SPE17870.1"/>
    <property type="molecule type" value="Genomic_DNA"/>
</dbReference>
<evidence type="ECO:0000313" key="2">
    <source>
        <dbReference type="EMBL" id="SPE17870.1"/>
    </source>
</evidence>
<dbReference type="AlphaFoldDB" id="A0A2N9L3N9"/>
<evidence type="ECO:0000313" key="3">
    <source>
        <dbReference type="Proteomes" id="UP000239735"/>
    </source>
</evidence>
<feature type="region of interest" description="Disordered" evidence="1">
    <location>
        <begin position="357"/>
        <end position="401"/>
    </location>
</feature>
<evidence type="ECO:0008006" key="4">
    <source>
        <dbReference type="Google" id="ProtNLM"/>
    </source>
</evidence>
<name>A0A2N9L3N9_9BACT</name>
<gene>
    <name evidence="2" type="ORF">SBA5_1140002</name>
</gene>
<dbReference type="Proteomes" id="UP000239735">
    <property type="component" value="Unassembled WGS sequence"/>
</dbReference>
<feature type="compositionally biased region" description="Polar residues" evidence="1">
    <location>
        <begin position="366"/>
        <end position="382"/>
    </location>
</feature>
<evidence type="ECO:0000256" key="1">
    <source>
        <dbReference type="SAM" id="MobiDB-lite"/>
    </source>
</evidence>